<dbReference type="SUPFAM" id="SSF55729">
    <property type="entry name" value="Acyl-CoA N-acyltransferases (Nat)"/>
    <property type="match status" value="1"/>
</dbReference>
<reference evidence="4 5" key="1">
    <citation type="submission" date="2016-07" db="EMBL/GenBank/DDBJ databases">
        <title>Caryophanon tenue genome sequencing.</title>
        <authorList>
            <person name="Verma A."/>
            <person name="Pal Y."/>
            <person name="Krishnamurthi S."/>
        </authorList>
    </citation>
    <scope>NUCLEOTIDE SEQUENCE [LARGE SCALE GENOMIC DNA]</scope>
    <source>
        <strain evidence="4 5">DSM 14152</strain>
    </source>
</reference>
<dbReference type="OrthoDB" id="9775804at2"/>
<dbReference type="InterPro" id="IPR016181">
    <property type="entry name" value="Acyl_CoA_acyltransferase"/>
</dbReference>
<evidence type="ECO:0000313" key="4">
    <source>
        <dbReference type="EMBL" id="OCS85058.1"/>
    </source>
</evidence>
<dbReference type="STRING" id="33978.A6M13_14350"/>
<dbReference type="InterPro" id="IPR000182">
    <property type="entry name" value="GNAT_dom"/>
</dbReference>
<dbReference type="AlphaFoldDB" id="A0A1C0YD04"/>
<keyword evidence="5" id="KW-1185">Reference proteome</keyword>
<feature type="domain" description="N-acetyltransferase" evidence="3">
    <location>
        <begin position="1"/>
        <end position="137"/>
    </location>
</feature>
<proteinExistence type="predicted"/>
<protein>
    <submittedName>
        <fullName evidence="4">Acetyltransferase</fullName>
    </submittedName>
</protein>
<comment type="caution">
    <text evidence="4">The sequence shown here is derived from an EMBL/GenBank/DDBJ whole genome shotgun (WGS) entry which is preliminary data.</text>
</comment>
<gene>
    <name evidence="4" type="ORF">A6M13_14350</name>
</gene>
<dbReference type="PANTHER" id="PTHR43626:SF4">
    <property type="entry name" value="GCN5-RELATED N-ACETYLTRANSFERASE 2, CHLOROPLASTIC"/>
    <property type="match status" value="1"/>
</dbReference>
<evidence type="ECO:0000256" key="2">
    <source>
        <dbReference type="ARBA" id="ARBA00023315"/>
    </source>
</evidence>
<dbReference type="CDD" id="cd04301">
    <property type="entry name" value="NAT_SF"/>
    <property type="match status" value="1"/>
</dbReference>
<dbReference type="PROSITE" id="PS51186">
    <property type="entry name" value="GNAT"/>
    <property type="match status" value="1"/>
</dbReference>
<dbReference type="GO" id="GO:0005737">
    <property type="term" value="C:cytoplasm"/>
    <property type="evidence" value="ECO:0007669"/>
    <property type="project" value="TreeGrafter"/>
</dbReference>
<dbReference type="RefSeq" id="WP_066545329.1">
    <property type="nucleotide sequence ID" value="NZ_MASJ01000017.1"/>
</dbReference>
<dbReference type="InterPro" id="IPR045039">
    <property type="entry name" value="NSI-like"/>
</dbReference>
<sequence length="137" mass="15625">MNYITTADTVTATMLTGFFVDWPNPPQPKTHVTLLQNSDYVVLAVNEEQQVVGFITAISDGVLSAYIPLLEVLPNYQHQGIGQQLVTRMFKQLEHLYMIDICCDAELRPYYEKLGMTSTVGMVKRNYRHQSGHLKHH</sequence>
<evidence type="ECO:0000313" key="5">
    <source>
        <dbReference type="Proteomes" id="UP000093199"/>
    </source>
</evidence>
<evidence type="ECO:0000259" key="3">
    <source>
        <dbReference type="PROSITE" id="PS51186"/>
    </source>
</evidence>
<dbReference type="GO" id="GO:0008080">
    <property type="term" value="F:N-acetyltransferase activity"/>
    <property type="evidence" value="ECO:0007669"/>
    <property type="project" value="InterPro"/>
</dbReference>
<dbReference type="Proteomes" id="UP000093199">
    <property type="component" value="Unassembled WGS sequence"/>
</dbReference>
<evidence type="ECO:0000256" key="1">
    <source>
        <dbReference type="ARBA" id="ARBA00022679"/>
    </source>
</evidence>
<name>A0A1C0YD04_9BACL</name>
<keyword evidence="2" id="KW-0012">Acyltransferase</keyword>
<organism evidence="4 5">
    <name type="scientific">Caryophanon tenue</name>
    <dbReference type="NCBI Taxonomy" id="33978"/>
    <lineage>
        <taxon>Bacteria</taxon>
        <taxon>Bacillati</taxon>
        <taxon>Bacillota</taxon>
        <taxon>Bacilli</taxon>
        <taxon>Bacillales</taxon>
        <taxon>Caryophanaceae</taxon>
        <taxon>Caryophanon</taxon>
    </lineage>
</organism>
<keyword evidence="1 4" id="KW-0808">Transferase</keyword>
<accession>A0A1C0YD04</accession>
<dbReference type="Gene3D" id="3.40.630.30">
    <property type="match status" value="1"/>
</dbReference>
<dbReference type="EMBL" id="MASJ01000017">
    <property type="protein sequence ID" value="OCS85058.1"/>
    <property type="molecule type" value="Genomic_DNA"/>
</dbReference>
<dbReference type="Pfam" id="PF00583">
    <property type="entry name" value="Acetyltransf_1"/>
    <property type="match status" value="1"/>
</dbReference>
<dbReference type="PANTHER" id="PTHR43626">
    <property type="entry name" value="ACYL-COA N-ACYLTRANSFERASE"/>
    <property type="match status" value="1"/>
</dbReference>